<dbReference type="Pfam" id="PF01717">
    <property type="entry name" value="Meth_synt_2"/>
    <property type="match status" value="1"/>
</dbReference>
<feature type="domain" description="Cobalamin-independent methionine synthase MetE N-terminal" evidence="15">
    <location>
        <begin position="3"/>
        <end position="308"/>
    </location>
</feature>
<feature type="binding site" evidence="12">
    <location>
        <position position="628"/>
    </location>
    <ligand>
        <name>Zn(2+)</name>
        <dbReference type="ChEBI" id="CHEBI:29105"/>
        <label>1</label>
        <note>catalytic</note>
    </ligand>
</feature>
<dbReference type="AlphaFoldDB" id="A0A1F6DHF5"/>
<dbReference type="CDD" id="cd03311">
    <property type="entry name" value="CIMS_C_terminal_like"/>
    <property type="match status" value="1"/>
</dbReference>
<dbReference type="GO" id="GO:0009086">
    <property type="term" value="P:methionine biosynthetic process"/>
    <property type="evidence" value="ECO:0007669"/>
    <property type="project" value="UniProtKB-KW"/>
</dbReference>
<evidence type="ECO:0000256" key="7">
    <source>
        <dbReference type="ARBA" id="ARBA00022679"/>
    </source>
</evidence>
<feature type="domain" description="Cobalamin-independent methionine synthase MetE C-terminal/archaeal" evidence="14">
    <location>
        <begin position="391"/>
        <end position="708"/>
    </location>
</feature>
<gene>
    <name evidence="16" type="ORF">A3C86_00335</name>
</gene>
<feature type="binding site" evidence="12">
    <location>
        <position position="604"/>
    </location>
    <ligand>
        <name>Zn(2+)</name>
        <dbReference type="ChEBI" id="CHEBI:29105"/>
        <label>1</label>
        <note>catalytic</note>
    </ligand>
</feature>
<dbReference type="SUPFAM" id="SSF51726">
    <property type="entry name" value="UROD/MetE-like"/>
    <property type="match status" value="2"/>
</dbReference>
<dbReference type="GO" id="GO:0008270">
    <property type="term" value="F:zinc ion binding"/>
    <property type="evidence" value="ECO:0007669"/>
    <property type="project" value="InterPro"/>
</dbReference>
<evidence type="ECO:0000256" key="10">
    <source>
        <dbReference type="ARBA" id="ARBA00023167"/>
    </source>
</evidence>
<dbReference type="UniPathway" id="UPA00051">
    <property type="reaction ID" value="UER00082"/>
</dbReference>
<evidence type="ECO:0000313" key="17">
    <source>
        <dbReference type="Proteomes" id="UP000178042"/>
    </source>
</evidence>
<evidence type="ECO:0000256" key="13">
    <source>
        <dbReference type="PIRSR" id="PIRSR000382-3"/>
    </source>
</evidence>
<comment type="function">
    <text evidence="1">Catalyzes the transfer of a methyl group from 5-methyltetrahydrofolate to homocysteine resulting in methionine formation.</text>
</comment>
<keyword evidence="5" id="KW-0489">Methyltransferase</keyword>
<dbReference type="InterPro" id="IPR002629">
    <property type="entry name" value="Met_Synth_C/arc"/>
</dbReference>
<feature type="binding site" evidence="11">
    <location>
        <begin position="395"/>
        <end position="397"/>
    </location>
    <ligand>
        <name>L-homocysteine</name>
        <dbReference type="ChEBI" id="CHEBI:58199"/>
    </ligand>
</feature>
<reference evidence="16 17" key="1">
    <citation type="journal article" date="2016" name="Nat. Commun.">
        <title>Thousands of microbial genomes shed light on interconnected biogeochemical processes in an aquifer system.</title>
        <authorList>
            <person name="Anantharaman K."/>
            <person name="Brown C.T."/>
            <person name="Hug L.A."/>
            <person name="Sharon I."/>
            <person name="Castelle C.J."/>
            <person name="Probst A.J."/>
            <person name="Thomas B.C."/>
            <person name="Singh A."/>
            <person name="Wilkins M.J."/>
            <person name="Karaoz U."/>
            <person name="Brodie E.L."/>
            <person name="Williams K.H."/>
            <person name="Hubbard S.S."/>
            <person name="Banfield J.F."/>
        </authorList>
    </citation>
    <scope>NUCLEOTIDE SEQUENCE [LARGE SCALE GENOMIC DNA]</scope>
</reference>
<feature type="binding site" evidence="11">
    <location>
        <position position="114"/>
    </location>
    <ligand>
        <name>5-methyltetrahydropteroyltri-L-glutamate</name>
        <dbReference type="ChEBI" id="CHEBI:58207"/>
    </ligand>
</feature>
<evidence type="ECO:0000256" key="6">
    <source>
        <dbReference type="ARBA" id="ARBA00022605"/>
    </source>
</evidence>
<evidence type="ECO:0000256" key="1">
    <source>
        <dbReference type="ARBA" id="ARBA00002777"/>
    </source>
</evidence>
<dbReference type="PIRSF" id="PIRSF000382">
    <property type="entry name" value="MeTrfase_B12_ind"/>
    <property type="match status" value="1"/>
</dbReference>
<comment type="similarity">
    <text evidence="3">Belongs to the vitamin-B12 independent methionine synthase family.</text>
</comment>
<comment type="pathway">
    <text evidence="2">Amino-acid biosynthesis; L-methionine biosynthesis via de novo pathway; L-methionine from L-homocysteine (MetE route): step 1/1.</text>
</comment>
<feature type="binding site" evidence="11">
    <location>
        <position position="524"/>
    </location>
    <ligand>
        <name>5-methyltetrahydropteroyltri-L-glutamate</name>
        <dbReference type="ChEBI" id="CHEBI:58207"/>
    </ligand>
</feature>
<evidence type="ECO:0000256" key="12">
    <source>
        <dbReference type="PIRSR" id="PIRSR000382-2"/>
    </source>
</evidence>
<dbReference type="Pfam" id="PF08267">
    <property type="entry name" value="Meth_synt_1"/>
    <property type="match status" value="1"/>
</dbReference>
<sequence length="718" mass="80899">MRTANLGFPNVYQSLIKQTVERFWKGEATESEVRQAFADVQKYNLAQQDGLDLIPVGEIDLYDRMLATSVRFGIVPARFGTPQDAIKSLATYLSIPRGIKDKPASPMVKWFNTNYHVVQPEIERKPKWQKDAPLPDLSDPRHILPLIGPWTLLAYSINTTKHSIPELFKILSKEYQKFINSLPKHTKVQLEEPSFLTKGIPKGYEDFLKGIRREVHPVRSRARAGAPEGPTGRAISNGVHLHVYFGAVNDFAAKLFKLPVAGIGLDFFDGEENLSLLAKFPKNKTLIAGVINGRNVWPVSARTKNILAKIRKQIPDNRLYISPSCSLLHVPLSAKGEKAGFSFAEEKIAELKAIKNGTAKYAPFQHQNTVLPKKRFERKRKKYWVSDIAYPTTTIGSFPQTSDVRKARSDWRAGRLTDTAYERYMKKLIKECVERQEKLGLDLLVHGEFERNDMVQYFAENFSGFTVIKGPVQSYGTRHVRPPVITGPVSRPRPFTVPWSKFAQSCADKSVKGMLTGPVTIVKWAFPREDMEQEAHFYEVARALADEVRDLAKAGIKHIQIDEPALREALPIERSRHANYLHHSVNAFRLVYAAMPDEVVIHTHMCFSEFNDILDAIKDMGADVLLIEDSKSKGKVAASIRGSGFPASIGLGVYDVHSPRLPTVKEMLAIPASLDMDPHRVWINPDCGLKTRGEEAWAQLELMMEAVKILRKGVAEKF</sequence>
<feature type="binding site" evidence="11">
    <location>
        <position position="562"/>
    </location>
    <ligand>
        <name>L-methionine</name>
        <dbReference type="ChEBI" id="CHEBI:57844"/>
    </ligand>
</feature>
<dbReference type="Gene3D" id="3.20.20.210">
    <property type="match status" value="3"/>
</dbReference>
<evidence type="ECO:0000256" key="2">
    <source>
        <dbReference type="ARBA" id="ARBA00004681"/>
    </source>
</evidence>
<comment type="caution">
    <text evidence="16">The sequence shown here is derived from an EMBL/GenBank/DDBJ whole genome shotgun (WGS) entry which is preliminary data.</text>
</comment>
<evidence type="ECO:0000256" key="9">
    <source>
        <dbReference type="ARBA" id="ARBA00022833"/>
    </source>
</evidence>
<evidence type="ECO:0000256" key="4">
    <source>
        <dbReference type="ARBA" id="ARBA00012034"/>
    </source>
</evidence>
<dbReference type="InterPro" id="IPR006276">
    <property type="entry name" value="Cobalamin-indep_Met_synthase"/>
</dbReference>
<evidence type="ECO:0000259" key="14">
    <source>
        <dbReference type="Pfam" id="PF01717"/>
    </source>
</evidence>
<keyword evidence="10" id="KW-0486">Methionine biosynthesis</keyword>
<dbReference type="InterPro" id="IPR038071">
    <property type="entry name" value="UROD/MetE-like_sf"/>
</dbReference>
<feature type="binding site" evidence="12">
    <location>
        <position position="619"/>
    </location>
    <ligand>
        <name>Zn(2+)</name>
        <dbReference type="ChEBI" id="CHEBI:29105"/>
        <label>1</label>
        <note>catalytic</note>
    </ligand>
</feature>
<dbReference type="GO" id="GO:0003871">
    <property type="term" value="F:5-methyltetrahydropteroyltriglutamate-homocysteine S-methyltransferase activity"/>
    <property type="evidence" value="ECO:0007669"/>
    <property type="project" value="UniProtKB-EC"/>
</dbReference>
<keyword evidence="7" id="KW-0808">Transferase</keyword>
<feature type="binding site" evidence="11">
    <location>
        <begin position="395"/>
        <end position="397"/>
    </location>
    <ligand>
        <name>L-methionine</name>
        <dbReference type="ChEBI" id="CHEBI:57844"/>
    </ligand>
</feature>
<dbReference type="Proteomes" id="UP000178042">
    <property type="component" value="Unassembled WGS sequence"/>
</dbReference>
<evidence type="ECO:0000256" key="3">
    <source>
        <dbReference type="ARBA" id="ARBA00009553"/>
    </source>
</evidence>
<dbReference type="EC" id="2.1.1.14" evidence="4"/>
<protein>
    <recommendedName>
        <fullName evidence="4">5-methyltetrahydropteroyltriglutamate--homocysteine S-methyltransferase</fullName>
        <ecNumber evidence="4">2.1.1.14</ecNumber>
    </recommendedName>
</protein>
<dbReference type="PANTHER" id="PTHR30519">
    <property type="entry name" value="5-METHYLTETRAHYDROPTEROYLTRIGLUTAMATE--HOMOCYSTEINE METHYLTRANSFERASE"/>
    <property type="match status" value="1"/>
</dbReference>
<dbReference type="GO" id="GO:0032259">
    <property type="term" value="P:methylation"/>
    <property type="evidence" value="ECO:0007669"/>
    <property type="project" value="UniProtKB-KW"/>
</dbReference>
<evidence type="ECO:0000259" key="15">
    <source>
        <dbReference type="Pfam" id="PF08267"/>
    </source>
</evidence>
<dbReference type="InterPro" id="IPR013215">
    <property type="entry name" value="Cbl-indep_Met_Synth_N"/>
</dbReference>
<evidence type="ECO:0000256" key="8">
    <source>
        <dbReference type="ARBA" id="ARBA00022723"/>
    </source>
</evidence>
<feature type="active site" description="Proton donor" evidence="13">
    <location>
        <position position="657"/>
    </location>
</feature>
<feature type="binding site" evidence="11">
    <location>
        <position position="17"/>
    </location>
    <ligand>
        <name>5-methyltetrahydropteroyltri-L-glutamate</name>
        <dbReference type="ChEBI" id="CHEBI:58207"/>
    </ligand>
</feature>
<keyword evidence="6" id="KW-0028">Amino-acid biosynthesis</keyword>
<accession>A0A1F6DHF5</accession>
<keyword evidence="9 12" id="KW-0862">Zinc</keyword>
<feature type="binding site" evidence="11">
    <location>
        <position position="562"/>
    </location>
    <ligand>
        <name>L-homocysteine</name>
        <dbReference type="ChEBI" id="CHEBI:58199"/>
    </ligand>
</feature>
<evidence type="ECO:0000313" key="16">
    <source>
        <dbReference type="EMBL" id="OGG60884.1"/>
    </source>
</evidence>
<comment type="cofactor">
    <cofactor evidence="12">
        <name>Zn(2+)</name>
        <dbReference type="ChEBI" id="CHEBI:29105"/>
    </cofactor>
    <text evidence="12">Binds 2 Zn(2+) ions per subunit.</text>
</comment>
<evidence type="ECO:0000256" key="5">
    <source>
        <dbReference type="ARBA" id="ARBA00022603"/>
    </source>
</evidence>
<feature type="binding site" evidence="12">
    <location>
        <position position="687"/>
    </location>
    <ligand>
        <name>Zn(2+)</name>
        <dbReference type="ChEBI" id="CHEBI:29105"/>
        <label>1</label>
        <note>catalytic</note>
    </ligand>
</feature>
<name>A0A1F6DHF5_9BACT</name>
<keyword evidence="8 12" id="KW-0479">Metal-binding</keyword>
<proteinExistence type="inferred from homology"/>
<feature type="binding site" evidence="12">
    <location>
        <position position="606"/>
    </location>
    <ligand>
        <name>Zn(2+)</name>
        <dbReference type="ChEBI" id="CHEBI:29105"/>
        <label>1</label>
        <note>catalytic</note>
    </ligand>
</feature>
<dbReference type="EMBL" id="MFLD01000007">
    <property type="protein sequence ID" value="OGG60884.1"/>
    <property type="molecule type" value="Genomic_DNA"/>
</dbReference>
<feature type="binding site" evidence="11">
    <location>
        <position position="448"/>
    </location>
    <ligand>
        <name>L-methionine</name>
        <dbReference type="ChEBI" id="CHEBI:57844"/>
    </ligand>
</feature>
<evidence type="ECO:0000256" key="11">
    <source>
        <dbReference type="PIRSR" id="PIRSR000382-1"/>
    </source>
</evidence>
<organism evidence="16 17">
    <name type="scientific">Candidatus Kaiserbacteria bacterium RIFCSPHIGHO2_02_FULL_49_16</name>
    <dbReference type="NCBI Taxonomy" id="1798490"/>
    <lineage>
        <taxon>Bacteria</taxon>
        <taxon>Candidatus Kaiseribacteriota</taxon>
    </lineage>
</organism>